<organism evidence="1 2">
    <name type="scientific">Vaccinium darrowii</name>
    <dbReference type="NCBI Taxonomy" id="229202"/>
    <lineage>
        <taxon>Eukaryota</taxon>
        <taxon>Viridiplantae</taxon>
        <taxon>Streptophyta</taxon>
        <taxon>Embryophyta</taxon>
        <taxon>Tracheophyta</taxon>
        <taxon>Spermatophyta</taxon>
        <taxon>Magnoliopsida</taxon>
        <taxon>eudicotyledons</taxon>
        <taxon>Gunneridae</taxon>
        <taxon>Pentapetalae</taxon>
        <taxon>asterids</taxon>
        <taxon>Ericales</taxon>
        <taxon>Ericaceae</taxon>
        <taxon>Vaccinioideae</taxon>
        <taxon>Vaccinieae</taxon>
        <taxon>Vaccinium</taxon>
    </lineage>
</organism>
<comment type="caution">
    <text evidence="1">The sequence shown here is derived from an EMBL/GenBank/DDBJ whole genome shotgun (WGS) entry which is preliminary data.</text>
</comment>
<sequence length="194" mass="22155">MDSDHLGLISLFVDNLPKDVGLFWFKKFFSQYGVVKDAYIPCKRSKVTNRRFGFVRFDCAISAEVAISKANGFWIEDRMLYVNMATFKAQRKNPNRIVENSASQLSQKCFMESHPQMRGHNEERPTYAQVTRGVERFGEKLANKMEKMRSHEKLIDVNLDDSGSTAKVVSGGSDYDDWDLVLDEPLLKASSGRL</sequence>
<evidence type="ECO:0000313" key="1">
    <source>
        <dbReference type="EMBL" id="KAH7850164.1"/>
    </source>
</evidence>
<evidence type="ECO:0000313" key="2">
    <source>
        <dbReference type="Proteomes" id="UP000828048"/>
    </source>
</evidence>
<reference evidence="1 2" key="1">
    <citation type="journal article" date="2021" name="Hortic Res">
        <title>High-quality reference genome and annotation aids understanding of berry development for evergreen blueberry (Vaccinium darrowii).</title>
        <authorList>
            <person name="Yu J."/>
            <person name="Hulse-Kemp A.M."/>
            <person name="Babiker E."/>
            <person name="Staton M."/>
        </authorList>
    </citation>
    <scope>NUCLEOTIDE SEQUENCE [LARGE SCALE GENOMIC DNA]</scope>
    <source>
        <strain evidence="2">cv. NJ 8807/NJ 8810</strain>
        <tissue evidence="1">Young leaf</tissue>
    </source>
</reference>
<dbReference type="Proteomes" id="UP000828048">
    <property type="component" value="Chromosome 7"/>
</dbReference>
<proteinExistence type="predicted"/>
<keyword evidence="2" id="KW-1185">Reference proteome</keyword>
<accession>A0ACB7YAT3</accession>
<name>A0ACB7YAT3_9ERIC</name>
<dbReference type="EMBL" id="CM037157">
    <property type="protein sequence ID" value="KAH7850164.1"/>
    <property type="molecule type" value="Genomic_DNA"/>
</dbReference>
<protein>
    <submittedName>
        <fullName evidence="1">Uncharacterized protein</fullName>
    </submittedName>
</protein>
<gene>
    <name evidence="1" type="ORF">Vadar_028690</name>
</gene>